<dbReference type="PANTHER" id="PTHR43313:SF36">
    <property type="entry name" value="D-BETA-HYDROXYBUTYRATE DEHYDROGENASE, MITOCHONDRIAL"/>
    <property type="match status" value="1"/>
</dbReference>
<evidence type="ECO:0000313" key="2">
    <source>
        <dbReference type="EMBL" id="JAI82397.1"/>
    </source>
</evidence>
<dbReference type="InterPro" id="IPR036291">
    <property type="entry name" value="NAD(P)-bd_dom_sf"/>
</dbReference>
<dbReference type="Gene3D" id="3.40.50.720">
    <property type="entry name" value="NAD(P)-binding Rossmann-like Domain"/>
    <property type="match status" value="1"/>
</dbReference>
<dbReference type="AlphaFoldDB" id="A0A0P4XHT6"/>
<name>A0A0P4XHT6_9CRUS</name>
<reference evidence="2" key="3">
    <citation type="submission" date="2015-10" db="EMBL/GenBank/DDBJ databases">
        <authorList>
            <person name="Gilbert D.G."/>
        </authorList>
    </citation>
    <scope>NUCLEOTIDE SEQUENCE</scope>
</reference>
<reference evidence="3" key="2">
    <citation type="submission" date="2015-10" db="EMBL/GenBank/DDBJ databases">
        <title>EvidentialGene: Evidence-directed Construction of Complete mRNA Transcriptomes without Genomes.</title>
        <authorList>
            <person name="Gilbert D.G."/>
        </authorList>
    </citation>
    <scope>NUCLEOTIDE SEQUENCE</scope>
</reference>
<dbReference type="SUPFAM" id="SSF51735">
    <property type="entry name" value="NAD(P)-binding Rossmann-fold domains"/>
    <property type="match status" value="1"/>
</dbReference>
<dbReference type="GO" id="GO:0016491">
    <property type="term" value="F:oxidoreductase activity"/>
    <property type="evidence" value="ECO:0007669"/>
    <property type="project" value="UniProtKB-KW"/>
</dbReference>
<protein>
    <submittedName>
        <fullName evidence="2">D-beta-hydroxybutyrate dehydrogenase, mitochondrial-like protein</fullName>
    </submittedName>
</protein>
<evidence type="ECO:0000313" key="3">
    <source>
        <dbReference type="EMBL" id="JAN79609.1"/>
    </source>
</evidence>
<evidence type="ECO:0000256" key="1">
    <source>
        <dbReference type="ARBA" id="ARBA00023002"/>
    </source>
</evidence>
<dbReference type="InterPro" id="IPR020904">
    <property type="entry name" value="Sc_DH/Rdtase_CS"/>
</dbReference>
<dbReference type="PANTHER" id="PTHR43313">
    <property type="entry name" value="SHORT-CHAIN DEHYDROGENASE/REDUCTASE FAMILY 9C"/>
    <property type="match status" value="1"/>
</dbReference>
<dbReference type="Pfam" id="PF00106">
    <property type="entry name" value="adh_short"/>
    <property type="match status" value="1"/>
</dbReference>
<proteinExistence type="predicted"/>
<keyword evidence="1" id="KW-0560">Oxidoreductase</keyword>
<dbReference type="EMBL" id="GDIP01241004">
    <property type="protein sequence ID" value="JAI82397.1"/>
    <property type="molecule type" value="Transcribed_RNA"/>
</dbReference>
<reference evidence="2" key="1">
    <citation type="submission" date="2015-10" db="EMBL/GenBank/DDBJ databases">
        <title>Daphnia magna gene sets from two clonal populations assembled and annotated with EvidentialGene.</title>
        <authorList>
            <person name="Gilbert D."/>
            <person name="Podicheti R."/>
            <person name="Orsini L."/>
            <person name="Colbourne J."/>
            <person name="Pfrender M."/>
        </authorList>
    </citation>
    <scope>NUCLEOTIDE SEQUENCE</scope>
</reference>
<dbReference type="EMBL" id="GDIQ01015128">
    <property type="protein sequence ID" value="JAN79609.1"/>
    <property type="molecule type" value="Transcribed_RNA"/>
</dbReference>
<dbReference type="InterPro" id="IPR002347">
    <property type="entry name" value="SDR_fam"/>
</dbReference>
<sequence length="113" mass="12558">MRVTKAFLPLIRKSQGRIVNVSSILGRVADPFLGAYCISKFALEAFSEILRFQMVPFNVKVNTIEPGNFLSAVNITAGIESMNAATRSTWDQLDEPDFCLTVDGRSRRKVEAC</sequence>
<dbReference type="PRINTS" id="PR00081">
    <property type="entry name" value="GDHRDH"/>
</dbReference>
<organism evidence="2">
    <name type="scientific">Daphnia magna</name>
    <dbReference type="NCBI Taxonomy" id="35525"/>
    <lineage>
        <taxon>Eukaryota</taxon>
        <taxon>Metazoa</taxon>
        <taxon>Ecdysozoa</taxon>
        <taxon>Arthropoda</taxon>
        <taxon>Crustacea</taxon>
        <taxon>Branchiopoda</taxon>
        <taxon>Diplostraca</taxon>
        <taxon>Cladocera</taxon>
        <taxon>Anomopoda</taxon>
        <taxon>Daphniidae</taxon>
        <taxon>Daphnia</taxon>
    </lineage>
</organism>
<dbReference type="GO" id="GO:0008202">
    <property type="term" value="P:steroid metabolic process"/>
    <property type="evidence" value="ECO:0007669"/>
    <property type="project" value="TreeGrafter"/>
</dbReference>
<accession>A0A0P4XHT6</accession>
<dbReference type="PROSITE" id="PS00061">
    <property type="entry name" value="ADH_SHORT"/>
    <property type="match status" value="1"/>
</dbReference>